<proteinExistence type="predicted"/>
<accession>A0A1M7IND0</accession>
<organism evidence="1 2">
    <name type="scientific">Cryptosporangium aurantiacum</name>
    <dbReference type="NCBI Taxonomy" id="134849"/>
    <lineage>
        <taxon>Bacteria</taxon>
        <taxon>Bacillati</taxon>
        <taxon>Actinomycetota</taxon>
        <taxon>Actinomycetes</taxon>
        <taxon>Cryptosporangiales</taxon>
        <taxon>Cryptosporangiaceae</taxon>
        <taxon>Cryptosporangium</taxon>
    </lineage>
</organism>
<dbReference type="EMBL" id="FRCS01000001">
    <property type="protein sequence ID" value="SHM42230.1"/>
    <property type="molecule type" value="Genomic_DNA"/>
</dbReference>
<gene>
    <name evidence="1" type="ORF">SAMN05443668_101546</name>
</gene>
<dbReference type="Proteomes" id="UP000184440">
    <property type="component" value="Unassembled WGS sequence"/>
</dbReference>
<keyword evidence="2" id="KW-1185">Reference proteome</keyword>
<evidence type="ECO:0000313" key="2">
    <source>
        <dbReference type="Proteomes" id="UP000184440"/>
    </source>
</evidence>
<protein>
    <recommendedName>
        <fullName evidence="3">Nucleotidyltransferase domain-containing protein</fullName>
    </recommendedName>
</protein>
<name>A0A1M7IND0_9ACTN</name>
<evidence type="ECO:0008006" key="3">
    <source>
        <dbReference type="Google" id="ProtNLM"/>
    </source>
</evidence>
<dbReference type="AlphaFoldDB" id="A0A1M7IND0"/>
<sequence>MALPLETTDPRHALAADLARRIRRRWRADVAAIGATGALAHDDDRDGTDVALLVVTYRPGAGPQPTRRRIDGQLLHLTVTSQQELLARARTLTTDWPLHADRFLHVRPLDDDANWFAGLRDTHLTRLAEATPREFSALAREAWGAAWSLLTDAVHAGQWHDEDGALLLLAEARIATALTEGLLTRAYFRGPADAARRSGVAGLDLVEVRDRLERQATELTRRGCPVDAPVL</sequence>
<dbReference type="InterPro" id="IPR043519">
    <property type="entry name" value="NT_sf"/>
</dbReference>
<evidence type="ECO:0000313" key="1">
    <source>
        <dbReference type="EMBL" id="SHM42230.1"/>
    </source>
</evidence>
<reference evidence="1 2" key="1">
    <citation type="submission" date="2016-11" db="EMBL/GenBank/DDBJ databases">
        <authorList>
            <person name="Jaros S."/>
            <person name="Januszkiewicz K."/>
            <person name="Wedrychowicz H."/>
        </authorList>
    </citation>
    <scope>NUCLEOTIDE SEQUENCE [LARGE SCALE GENOMIC DNA]</scope>
    <source>
        <strain evidence="1 2">DSM 46144</strain>
    </source>
</reference>
<dbReference type="OrthoDB" id="3378406at2"/>
<dbReference type="RefSeq" id="WP_073251045.1">
    <property type="nucleotide sequence ID" value="NZ_FRCS01000001.1"/>
</dbReference>
<dbReference type="Gene3D" id="3.30.460.10">
    <property type="entry name" value="Beta Polymerase, domain 2"/>
    <property type="match status" value="1"/>
</dbReference>